<gene>
    <name evidence="2" type="ORF">HXM94_06805</name>
    <name evidence="4" type="ORF">NM222_05455</name>
    <name evidence="3" type="ORF">NND69_05425</name>
    <name evidence="1" type="ORF">NW74_02595</name>
</gene>
<dbReference type="AlphaFoldDB" id="A0A0B4S0N8"/>
<dbReference type="Gene3D" id="1.10.1270.10">
    <property type="entry name" value="TrpR-like"/>
    <property type="match status" value="1"/>
</dbReference>
<dbReference type="EMBL" id="CP101412">
    <property type="protein sequence ID" value="WBB30426.1"/>
    <property type="molecule type" value="Genomic_DNA"/>
</dbReference>
<proteinExistence type="predicted"/>
<dbReference type="PANTHER" id="PTHR40080:SF1">
    <property type="entry name" value="TRPR-LIKE PROTEIN YERC_YECD"/>
    <property type="match status" value="1"/>
</dbReference>
<dbReference type="Pfam" id="PF01371">
    <property type="entry name" value="Trp_repressor"/>
    <property type="match status" value="1"/>
</dbReference>
<dbReference type="RefSeq" id="WP_004833732.1">
    <property type="nucleotide sequence ID" value="NZ_BHYQ01000003.1"/>
</dbReference>
<reference evidence="1 5" key="1">
    <citation type="submission" date="2014-10" db="EMBL/GenBank/DDBJ databases">
        <title>Complete genome sequence of Parvimonas micra KCOM 1535 (= ChDC B708).</title>
        <authorList>
            <person name="Kook J.-K."/>
            <person name="Park S.-N."/>
            <person name="Lim Y.K."/>
            <person name="Roh H."/>
        </authorList>
    </citation>
    <scope>NUCLEOTIDE SEQUENCE [LARGE SCALE GENOMIC DNA]</scope>
    <source>
        <strain evidence="1">KCOM 1535</strain>
        <strain evidence="5">KCOM 1535 / ChDC B708</strain>
    </source>
</reference>
<evidence type="ECO:0000313" key="1">
    <source>
        <dbReference type="EMBL" id="AIZ36300.1"/>
    </source>
</evidence>
<evidence type="ECO:0000313" key="4">
    <source>
        <dbReference type="EMBL" id="WBB30426.1"/>
    </source>
</evidence>
<dbReference type="InterPro" id="IPR010921">
    <property type="entry name" value="Trp_repressor/repl_initiator"/>
</dbReference>
<dbReference type="OrthoDB" id="2874807at2"/>
<dbReference type="GeneID" id="93384336"/>
<dbReference type="EMBL" id="JABZRE010000030">
    <property type="protein sequence ID" value="MBF1307469.1"/>
    <property type="molecule type" value="Genomic_DNA"/>
</dbReference>
<sequence length="104" mass="11881">MSNLKKLQSKQLDEFFEAILMLKTKDDCYAFFEDVCTLRELNSISQRLEVAKLLKIRKTYNEIELETGASTATISRVNRSLQFGAEGYELVLDALIAKDLKGKK</sequence>
<dbReference type="PIRSF" id="PIRSF012508">
    <property type="entry name" value="YerC"/>
    <property type="match status" value="1"/>
</dbReference>
<evidence type="ECO:0000313" key="3">
    <source>
        <dbReference type="EMBL" id="MCZ7407809.1"/>
    </source>
</evidence>
<dbReference type="EMBL" id="CP009761">
    <property type="protein sequence ID" value="AIZ36300.1"/>
    <property type="molecule type" value="Genomic_DNA"/>
</dbReference>
<dbReference type="KEGG" id="pmic:NW74_02595"/>
<dbReference type="SUPFAM" id="SSF48295">
    <property type="entry name" value="TrpR-like"/>
    <property type="match status" value="1"/>
</dbReference>
<dbReference type="STRING" id="33033.NW74_02595"/>
<reference evidence="3" key="3">
    <citation type="submission" date="2022-07" db="EMBL/GenBank/DDBJ databases">
        <title>Parvimonas micra travels from the subgingival sulcus of the human oral cavity to the colorectal adenocarcinoma.</title>
        <authorList>
            <person name="Conde-Perez K."/>
            <person name="Buetas E."/>
            <person name="Aja-Macaya P."/>
            <person name="Martin-De Arribas E."/>
            <person name="Iglesias-Corras I."/>
            <person name="Trigo-Tasende N."/>
            <person name="Nasser-Ali M."/>
            <person name="Estevez L.S."/>
            <person name="Rumbo-Feal S."/>
            <person name="Otero-Alen B."/>
            <person name="Noguera J.F."/>
            <person name="Concha A."/>
            <person name="Pardinas-Lopez S."/>
            <person name="Carda-Dieguez M."/>
            <person name="Gomez-Randulfe I."/>
            <person name="Martinez-Lago N."/>
            <person name="Ladra S."/>
            <person name="Aparicio L.A."/>
            <person name="Bou G."/>
            <person name="Mira A."/>
            <person name="Vallejo J.A."/>
            <person name="Poza M."/>
        </authorList>
    </citation>
    <scope>NUCLEOTIDE SEQUENCE</scope>
    <source>
        <strain evidence="4">PM102KC-G-1</strain>
        <strain evidence="3">PM79KC-AC-4</strain>
    </source>
</reference>
<protein>
    <submittedName>
        <fullName evidence="1">TrpR-like protein YerC/YecD</fullName>
    </submittedName>
    <submittedName>
        <fullName evidence="3">YerC/YecD family TrpR-related protein</fullName>
    </submittedName>
</protein>
<dbReference type="InterPro" id="IPR013368">
    <property type="entry name" value="YecD_YerC"/>
</dbReference>
<dbReference type="Proteomes" id="UP000758611">
    <property type="component" value="Unassembled WGS sequence"/>
</dbReference>
<organism evidence="1 5">
    <name type="scientific">Parvimonas micra</name>
    <dbReference type="NCBI Taxonomy" id="33033"/>
    <lineage>
        <taxon>Bacteria</taxon>
        <taxon>Bacillati</taxon>
        <taxon>Bacillota</taxon>
        <taxon>Tissierellia</taxon>
        <taxon>Tissierellales</taxon>
        <taxon>Peptoniphilaceae</taxon>
        <taxon>Parvimonas</taxon>
    </lineage>
</organism>
<dbReference type="Proteomes" id="UP001210690">
    <property type="component" value="Chromosome"/>
</dbReference>
<dbReference type="EMBL" id="JANDZV010000003">
    <property type="protein sequence ID" value="MCZ7407809.1"/>
    <property type="molecule type" value="Genomic_DNA"/>
</dbReference>
<dbReference type="Proteomes" id="UP001141458">
    <property type="component" value="Unassembled WGS sequence"/>
</dbReference>
<dbReference type="GO" id="GO:0043565">
    <property type="term" value="F:sequence-specific DNA binding"/>
    <property type="evidence" value="ECO:0007669"/>
    <property type="project" value="InterPro"/>
</dbReference>
<dbReference type="InterPro" id="IPR000831">
    <property type="entry name" value="Trp_repress"/>
</dbReference>
<evidence type="ECO:0000313" key="5">
    <source>
        <dbReference type="Proteomes" id="UP000031386"/>
    </source>
</evidence>
<evidence type="ECO:0000313" key="2">
    <source>
        <dbReference type="EMBL" id="MBF1307469.1"/>
    </source>
</evidence>
<name>A0A0B4S0N8_9FIRM</name>
<dbReference type="GO" id="GO:0003700">
    <property type="term" value="F:DNA-binding transcription factor activity"/>
    <property type="evidence" value="ECO:0007669"/>
    <property type="project" value="InterPro"/>
</dbReference>
<dbReference type="NCBIfam" id="TIGR02531">
    <property type="entry name" value="yecD_yerC"/>
    <property type="match status" value="1"/>
</dbReference>
<dbReference type="InterPro" id="IPR038116">
    <property type="entry name" value="TrpR-like_sf"/>
</dbReference>
<dbReference type="PANTHER" id="PTHR40080">
    <property type="entry name" value="LMO1763 PROTEIN"/>
    <property type="match status" value="1"/>
</dbReference>
<keyword evidence="5" id="KW-1185">Reference proteome</keyword>
<accession>A0A0B4S0N8</accession>
<reference evidence="2" key="2">
    <citation type="submission" date="2020-04" db="EMBL/GenBank/DDBJ databases">
        <title>Deep metagenomics examines the oral microbiome during advanced dental caries in children, revealing novel taxa and co-occurrences with host molecules.</title>
        <authorList>
            <person name="Baker J.L."/>
            <person name="Morton J.T."/>
            <person name="Dinis M."/>
            <person name="Alvarez R."/>
            <person name="Tran N.C."/>
            <person name="Knight R."/>
            <person name="Edlund A."/>
        </authorList>
    </citation>
    <scope>NUCLEOTIDE SEQUENCE</scope>
    <source>
        <strain evidence="2">JCVI_23_bin.11</strain>
    </source>
</reference>
<dbReference type="Proteomes" id="UP000031386">
    <property type="component" value="Chromosome"/>
</dbReference>